<dbReference type="GO" id="GO:0051539">
    <property type="term" value="F:4 iron, 4 sulfur cluster binding"/>
    <property type="evidence" value="ECO:0007669"/>
    <property type="project" value="UniProtKB-KW"/>
</dbReference>
<dbReference type="NCBIfam" id="TIGR04337">
    <property type="entry name" value="AmmeMemoSam_rS"/>
    <property type="match status" value="1"/>
</dbReference>
<dbReference type="InterPro" id="IPR007197">
    <property type="entry name" value="rSAM"/>
</dbReference>
<name>A0A2M6K9Z0_9BACT</name>
<keyword evidence="4 6" id="KW-0408">Iron</keyword>
<dbReference type="GO" id="GO:0003824">
    <property type="term" value="F:catalytic activity"/>
    <property type="evidence" value="ECO:0007669"/>
    <property type="project" value="InterPro"/>
</dbReference>
<feature type="binding site" evidence="6">
    <location>
        <position position="86"/>
    </location>
    <ligand>
        <name>[4Fe-4S] cluster</name>
        <dbReference type="ChEBI" id="CHEBI:49883"/>
        <note>4Fe-4S-S-AdoMet</note>
    </ligand>
</feature>
<dbReference type="Gene3D" id="3.20.20.70">
    <property type="entry name" value="Aldolase class I"/>
    <property type="match status" value="1"/>
</dbReference>
<evidence type="ECO:0000256" key="4">
    <source>
        <dbReference type="ARBA" id="ARBA00023004"/>
    </source>
</evidence>
<dbReference type="PROSITE" id="PS51918">
    <property type="entry name" value="RADICAL_SAM"/>
    <property type="match status" value="1"/>
</dbReference>
<organism evidence="8 9">
    <name type="scientific">Candidatus Falkowbacteria bacterium CG11_big_fil_rev_8_21_14_0_20_39_10</name>
    <dbReference type="NCBI Taxonomy" id="1974570"/>
    <lineage>
        <taxon>Bacteria</taxon>
        <taxon>Candidatus Falkowiibacteriota</taxon>
    </lineage>
</organism>
<feature type="binding site" evidence="6">
    <location>
        <position position="82"/>
    </location>
    <ligand>
        <name>[4Fe-4S] cluster</name>
        <dbReference type="ChEBI" id="CHEBI:49883"/>
        <note>4Fe-4S-S-AdoMet</note>
    </ligand>
</feature>
<dbReference type="GO" id="GO:0046872">
    <property type="term" value="F:metal ion binding"/>
    <property type="evidence" value="ECO:0007669"/>
    <property type="project" value="UniProtKB-KW"/>
</dbReference>
<gene>
    <name evidence="8" type="primary">amrS</name>
    <name evidence="8" type="ORF">COV49_00405</name>
</gene>
<dbReference type="PIRSF" id="PIRSF004869">
    <property type="entry name" value="PflX_prd"/>
    <property type="match status" value="1"/>
</dbReference>
<dbReference type="InterPro" id="IPR034457">
    <property type="entry name" value="Organic_radical-activating"/>
</dbReference>
<evidence type="ECO:0000256" key="6">
    <source>
        <dbReference type="PIRSR" id="PIRSR004869-50"/>
    </source>
</evidence>
<accession>A0A2M6K9Z0</accession>
<dbReference type="InterPro" id="IPR058240">
    <property type="entry name" value="rSAM_sf"/>
</dbReference>
<evidence type="ECO:0000313" key="8">
    <source>
        <dbReference type="EMBL" id="PIR13949.1"/>
    </source>
</evidence>
<protein>
    <submittedName>
        <fullName evidence="8">AmmeMemoRadiSam system radical SAM enzyme</fullName>
    </submittedName>
</protein>
<dbReference type="InterPro" id="IPR027596">
    <property type="entry name" value="AmmeMemoSam_rS"/>
</dbReference>
<evidence type="ECO:0000313" key="9">
    <source>
        <dbReference type="Proteomes" id="UP000230869"/>
    </source>
</evidence>
<dbReference type="EMBL" id="PCWW01000009">
    <property type="protein sequence ID" value="PIR13949.1"/>
    <property type="molecule type" value="Genomic_DNA"/>
</dbReference>
<comment type="caution">
    <text evidence="8">The sequence shown here is derived from an EMBL/GenBank/DDBJ whole genome shotgun (WGS) entry which is preliminary data.</text>
</comment>
<feature type="binding site" evidence="6">
    <location>
        <position position="89"/>
    </location>
    <ligand>
        <name>[4Fe-4S] cluster</name>
        <dbReference type="ChEBI" id="CHEBI:49883"/>
        <note>4Fe-4S-S-AdoMet</note>
    </ligand>
</feature>
<proteinExistence type="predicted"/>
<evidence type="ECO:0000256" key="5">
    <source>
        <dbReference type="ARBA" id="ARBA00023014"/>
    </source>
</evidence>
<dbReference type="Pfam" id="PF04055">
    <property type="entry name" value="Radical_SAM"/>
    <property type="match status" value="1"/>
</dbReference>
<dbReference type="CDD" id="cd01335">
    <property type="entry name" value="Radical_SAM"/>
    <property type="match status" value="1"/>
</dbReference>
<feature type="domain" description="Radical SAM core" evidence="7">
    <location>
        <begin position="67"/>
        <end position="282"/>
    </location>
</feature>
<dbReference type="PANTHER" id="PTHR30352">
    <property type="entry name" value="PYRUVATE FORMATE-LYASE-ACTIVATING ENZYME"/>
    <property type="match status" value="1"/>
</dbReference>
<keyword evidence="1" id="KW-0004">4Fe-4S</keyword>
<keyword evidence="5 6" id="KW-0411">Iron-sulfur</keyword>
<dbReference type="AlphaFoldDB" id="A0A2M6K9Z0"/>
<sequence length="338" mass="38363">MTEAKFYKQLKNNQVQCRLCHHFCVIKNNNLGICRARKNKAGKLISLVYGFPVAHNVDPIEKKPLYHFLPGSISYSIGTLGCNFSCANCQNWDISQAGGIEKKNEKNDYLSPERIVEEAMNNDCQSISYTYNEPTVFAEYGLDIMKLARRNGLRNVWVSNGYMSADCLETIFPYLDAANIDLKSMDENFYKENCGAKLKPVLENLVKLKREQIHLEVTTLIIPGLSDDVGMLEKMAKFMAKELDADTPWHVSKFSPQSSWKLKSFTPTGDDIIYSAYEIGKEAGLKYVYVGNMPGDQKENTYCPKCNQLAIRRFGFQIERLDVSGRCSSCDKNLDILE</sequence>
<dbReference type="SUPFAM" id="SSF102114">
    <property type="entry name" value="Radical SAM enzymes"/>
    <property type="match status" value="1"/>
</dbReference>
<keyword evidence="2 6" id="KW-0949">S-adenosyl-L-methionine</keyword>
<dbReference type="SFLD" id="SFLDG01101">
    <property type="entry name" value="Uncharacterised_Radical_SAM_Su"/>
    <property type="match status" value="1"/>
</dbReference>
<dbReference type="SFLD" id="SFLDS00029">
    <property type="entry name" value="Radical_SAM"/>
    <property type="match status" value="1"/>
</dbReference>
<dbReference type="InterPro" id="IPR016431">
    <property type="entry name" value="Pyrv-formate_lyase-activ_prd"/>
</dbReference>
<dbReference type="PANTHER" id="PTHR30352:SF5">
    <property type="entry name" value="PYRUVATE FORMATE-LYASE 1-ACTIVATING ENZYME"/>
    <property type="match status" value="1"/>
</dbReference>
<dbReference type="InterPro" id="IPR013785">
    <property type="entry name" value="Aldolase_TIM"/>
</dbReference>
<evidence type="ECO:0000256" key="2">
    <source>
        <dbReference type="ARBA" id="ARBA00022691"/>
    </source>
</evidence>
<evidence type="ECO:0000256" key="3">
    <source>
        <dbReference type="ARBA" id="ARBA00022723"/>
    </source>
</evidence>
<evidence type="ECO:0000256" key="1">
    <source>
        <dbReference type="ARBA" id="ARBA00022485"/>
    </source>
</evidence>
<keyword evidence="3 6" id="KW-0479">Metal-binding</keyword>
<evidence type="ECO:0000259" key="7">
    <source>
        <dbReference type="PROSITE" id="PS51918"/>
    </source>
</evidence>
<comment type="cofactor">
    <cofactor evidence="6">
        <name>[4Fe-4S] cluster</name>
        <dbReference type="ChEBI" id="CHEBI:49883"/>
    </cofactor>
    <text evidence="6">Binds 1 [4Fe-4S] cluster. The cluster is coordinated with 3 cysteines and an exchangeable S-adenosyl-L-methionine.</text>
</comment>
<reference evidence="8 9" key="1">
    <citation type="submission" date="2017-09" db="EMBL/GenBank/DDBJ databases">
        <title>Depth-based differentiation of microbial function through sediment-hosted aquifers and enrichment of novel symbionts in the deep terrestrial subsurface.</title>
        <authorList>
            <person name="Probst A.J."/>
            <person name="Ladd B."/>
            <person name="Jarett J.K."/>
            <person name="Geller-Mcgrath D.E."/>
            <person name="Sieber C.M."/>
            <person name="Emerson J.B."/>
            <person name="Anantharaman K."/>
            <person name="Thomas B.C."/>
            <person name="Malmstrom R."/>
            <person name="Stieglmeier M."/>
            <person name="Klingl A."/>
            <person name="Woyke T."/>
            <person name="Ryan C.M."/>
            <person name="Banfield J.F."/>
        </authorList>
    </citation>
    <scope>NUCLEOTIDE SEQUENCE [LARGE SCALE GENOMIC DNA]</scope>
    <source>
        <strain evidence="8">CG11_big_fil_rev_8_21_14_0_20_39_10</strain>
    </source>
</reference>
<dbReference type="Proteomes" id="UP000230869">
    <property type="component" value="Unassembled WGS sequence"/>
</dbReference>